<dbReference type="AlphaFoldDB" id="A0AAV0B5F0"/>
<feature type="region of interest" description="Disordered" evidence="1">
    <location>
        <begin position="47"/>
        <end position="67"/>
    </location>
</feature>
<accession>A0AAV0B5F0</accession>
<proteinExistence type="predicted"/>
<protein>
    <submittedName>
        <fullName evidence="2">Expressed protein</fullName>
    </submittedName>
</protein>
<evidence type="ECO:0000313" key="2">
    <source>
        <dbReference type="EMBL" id="CAH7682252.1"/>
    </source>
</evidence>
<feature type="non-terminal residue" evidence="2">
    <location>
        <position position="1"/>
    </location>
</feature>
<name>A0AAV0B5F0_PHAPC</name>
<keyword evidence="3" id="KW-1185">Reference proteome</keyword>
<feature type="non-terminal residue" evidence="2">
    <location>
        <position position="354"/>
    </location>
</feature>
<reference evidence="2" key="1">
    <citation type="submission" date="2022-06" db="EMBL/GenBank/DDBJ databases">
        <authorList>
            <consortium name="SYNGENTA / RWTH Aachen University"/>
        </authorList>
    </citation>
    <scope>NUCLEOTIDE SEQUENCE</scope>
</reference>
<evidence type="ECO:0000313" key="3">
    <source>
        <dbReference type="Proteomes" id="UP001153365"/>
    </source>
</evidence>
<sequence>MSKYGYPFNRLRDDRNSQGCDPYQEHGHLFTSDDLFESRYIIYNDPSTNQDQTGIGSSPSSQNEDWTVPSLSASLHSKKFESLDFMRNRTILLIGDSIDRNLVIHFGRRVLQGLNGSHSFFVPPDWAKLPILKQEAHQIGVAHSNELNFTMYNWFLMGLDVQEEVPFFHPREDLPQDFESRLETFFLPALRKGLLPRPDLLVFNTGFWDLEFLARSRASNYSLMQDSRHRDDHLLGRRRPEAPTNLKTHDRGDGNPISLDDLAYHRNRLRRFIMFLKKSLEEIDLRLDGDGREKRRRVEMMYRSIQLGNTVPKNAFAAERICQLEESNRMVVEQFGIPIVEWGRMTIGLNYQLD</sequence>
<dbReference type="EMBL" id="CALTRL010003968">
    <property type="protein sequence ID" value="CAH7682252.1"/>
    <property type="molecule type" value="Genomic_DNA"/>
</dbReference>
<organism evidence="2 3">
    <name type="scientific">Phakopsora pachyrhizi</name>
    <name type="common">Asian soybean rust disease fungus</name>
    <dbReference type="NCBI Taxonomy" id="170000"/>
    <lineage>
        <taxon>Eukaryota</taxon>
        <taxon>Fungi</taxon>
        <taxon>Dikarya</taxon>
        <taxon>Basidiomycota</taxon>
        <taxon>Pucciniomycotina</taxon>
        <taxon>Pucciniomycetes</taxon>
        <taxon>Pucciniales</taxon>
        <taxon>Phakopsoraceae</taxon>
        <taxon>Phakopsora</taxon>
    </lineage>
</organism>
<comment type="caution">
    <text evidence="2">The sequence shown here is derived from an EMBL/GenBank/DDBJ whole genome shotgun (WGS) entry which is preliminary data.</text>
</comment>
<gene>
    <name evidence="2" type="ORF">PPACK8108_LOCUS15054</name>
</gene>
<dbReference type="Proteomes" id="UP001153365">
    <property type="component" value="Unassembled WGS sequence"/>
</dbReference>
<evidence type="ECO:0000256" key="1">
    <source>
        <dbReference type="SAM" id="MobiDB-lite"/>
    </source>
</evidence>
<feature type="region of interest" description="Disordered" evidence="1">
    <location>
        <begin position="232"/>
        <end position="253"/>
    </location>
</feature>